<keyword evidence="8 12" id="KW-0862">Zinc</keyword>
<dbReference type="Proteomes" id="UP001595556">
    <property type="component" value="Unassembled WGS sequence"/>
</dbReference>
<dbReference type="PANTHER" id="PTHR38011:SF7">
    <property type="entry name" value="2,5-DIAMINO-6-RIBOSYLAMINO-4(3H)-PYRIMIDINONE 5'-PHOSPHATE REDUCTASE"/>
    <property type="match status" value="1"/>
</dbReference>
<evidence type="ECO:0000313" key="14">
    <source>
        <dbReference type="EMBL" id="MFC3147800.1"/>
    </source>
</evidence>
<evidence type="ECO:0000256" key="5">
    <source>
        <dbReference type="ARBA" id="ARBA00007417"/>
    </source>
</evidence>
<dbReference type="Gene3D" id="3.40.430.10">
    <property type="entry name" value="Dihydrofolate Reductase, subunit A"/>
    <property type="match status" value="1"/>
</dbReference>
<dbReference type="InterPro" id="IPR016192">
    <property type="entry name" value="APOBEC/CMP_deaminase_Zn-bd"/>
</dbReference>
<dbReference type="InterPro" id="IPR024072">
    <property type="entry name" value="DHFR-like_dom_sf"/>
</dbReference>
<organism evidence="14 15">
    <name type="scientific">Piscinibacterium candidicorallinum</name>
    <dbReference type="NCBI Taxonomy" id="1793872"/>
    <lineage>
        <taxon>Bacteria</taxon>
        <taxon>Pseudomonadati</taxon>
        <taxon>Pseudomonadota</taxon>
        <taxon>Betaproteobacteria</taxon>
        <taxon>Burkholderiales</taxon>
        <taxon>Piscinibacterium</taxon>
    </lineage>
</organism>
<evidence type="ECO:0000256" key="2">
    <source>
        <dbReference type="ARBA" id="ARBA00004882"/>
    </source>
</evidence>
<evidence type="ECO:0000256" key="4">
    <source>
        <dbReference type="ARBA" id="ARBA00005259"/>
    </source>
</evidence>
<dbReference type="Pfam" id="PF00383">
    <property type="entry name" value="dCMP_cyt_deam_1"/>
    <property type="match status" value="1"/>
</dbReference>
<evidence type="ECO:0000256" key="3">
    <source>
        <dbReference type="ARBA" id="ARBA00004910"/>
    </source>
</evidence>
<sequence length="371" mass="39440">MFSHDDERFMRMALAQAEAALYLTSPNPRVGCVLVKDGAVIGAGHTQRAGGPHAEVMALRAAREAGHDTVGATAYVTLEPCNHFGRTPPCSMTLLEAGVARVIAAVEDPHPAAQGGLARLRDAGVEVRCGLLRDEATEINRGFLRRAQGGLPWVRVKAAVSLDGRTALANGVSQWITGEAARADGHHWRARACAVLSGIGTIRKDDAQLNVRAVDTPRQPRRILVDSRLEVSLEAKLLHSHGGPVTLLHVSRDADKEAELRDRGVQLIQVPEAANKPGKVDLRAAIQALADEGLNEIHVEGGGKLNGSLIAAGVVDELLVYVAPRLLGEGPGIAEQPAYSLLGDAPLLQLHSAQVIGEDVRILARFRPQQG</sequence>
<comment type="function">
    <text evidence="1 12">Converts 2,5-diamino-6-(ribosylamino)-4(3h)-pyrimidinone 5'-phosphate into 5-amino-6-(ribosylamino)-2,4(1h,3h)-pyrimidinedione 5'-phosphate.</text>
</comment>
<dbReference type="Pfam" id="PF01872">
    <property type="entry name" value="RibD_C"/>
    <property type="match status" value="1"/>
</dbReference>
<dbReference type="NCBIfam" id="TIGR00326">
    <property type="entry name" value="eubact_ribD"/>
    <property type="match status" value="1"/>
</dbReference>
<dbReference type="CDD" id="cd01284">
    <property type="entry name" value="Riboflavin_deaminase-reductase"/>
    <property type="match status" value="1"/>
</dbReference>
<evidence type="ECO:0000256" key="12">
    <source>
        <dbReference type="PIRNR" id="PIRNR006769"/>
    </source>
</evidence>
<keyword evidence="6 12" id="KW-0686">Riboflavin biosynthesis</keyword>
<evidence type="ECO:0000256" key="7">
    <source>
        <dbReference type="ARBA" id="ARBA00022723"/>
    </source>
</evidence>
<dbReference type="RefSeq" id="WP_377303191.1">
    <property type="nucleotide sequence ID" value="NZ_CP180191.1"/>
</dbReference>
<dbReference type="PIRSF" id="PIRSF006769">
    <property type="entry name" value="RibD"/>
    <property type="match status" value="1"/>
</dbReference>
<dbReference type="PANTHER" id="PTHR38011">
    <property type="entry name" value="DIHYDROFOLATE REDUCTASE FAMILY PROTEIN (AFU_ORTHOLOGUE AFUA_8G06820)"/>
    <property type="match status" value="1"/>
</dbReference>
<dbReference type="InterPro" id="IPR050765">
    <property type="entry name" value="Riboflavin_Biosynth_HTPR"/>
</dbReference>
<dbReference type="EMBL" id="JBHRTI010000004">
    <property type="protein sequence ID" value="MFC3147800.1"/>
    <property type="molecule type" value="Genomic_DNA"/>
</dbReference>
<evidence type="ECO:0000256" key="6">
    <source>
        <dbReference type="ARBA" id="ARBA00022619"/>
    </source>
</evidence>
<evidence type="ECO:0000256" key="10">
    <source>
        <dbReference type="ARBA" id="ARBA00023002"/>
    </source>
</evidence>
<comment type="catalytic activity">
    <reaction evidence="12">
        <text>5-amino-6-(5-phospho-D-ribitylamino)uracil + NADP(+) = 5-amino-6-(5-phospho-D-ribosylamino)uracil + NADPH + H(+)</text>
        <dbReference type="Rhea" id="RHEA:17845"/>
        <dbReference type="ChEBI" id="CHEBI:15378"/>
        <dbReference type="ChEBI" id="CHEBI:57783"/>
        <dbReference type="ChEBI" id="CHEBI:58349"/>
        <dbReference type="ChEBI" id="CHEBI:58421"/>
        <dbReference type="ChEBI" id="CHEBI:58453"/>
        <dbReference type="EC" id="1.1.1.193"/>
    </reaction>
</comment>
<comment type="similarity">
    <text evidence="5 12">In the C-terminal section; belongs to the HTP reductase family.</text>
</comment>
<feature type="domain" description="CMP/dCMP-type deaminase" evidence="13">
    <location>
        <begin position="4"/>
        <end position="120"/>
    </location>
</feature>
<proteinExistence type="inferred from homology"/>
<dbReference type="SUPFAM" id="SSF53597">
    <property type="entry name" value="Dihydrofolate reductase-like"/>
    <property type="match status" value="1"/>
</dbReference>
<reference evidence="15" key="1">
    <citation type="journal article" date="2019" name="Int. J. Syst. Evol. Microbiol.">
        <title>The Global Catalogue of Microorganisms (GCM) 10K type strain sequencing project: providing services to taxonomists for standard genome sequencing and annotation.</title>
        <authorList>
            <consortium name="The Broad Institute Genomics Platform"/>
            <consortium name="The Broad Institute Genome Sequencing Center for Infectious Disease"/>
            <person name="Wu L."/>
            <person name="Ma J."/>
        </authorList>
    </citation>
    <scope>NUCLEOTIDE SEQUENCE [LARGE SCALE GENOMIC DNA]</scope>
    <source>
        <strain evidence="15">KCTC 52168</strain>
    </source>
</reference>
<evidence type="ECO:0000256" key="11">
    <source>
        <dbReference type="ARBA" id="ARBA00023268"/>
    </source>
</evidence>
<comment type="pathway">
    <text evidence="2 12">Cofactor biosynthesis; riboflavin biosynthesis; 5-amino-6-(D-ribitylamino)uracil from GTP: step 2/4.</text>
</comment>
<evidence type="ECO:0000259" key="13">
    <source>
        <dbReference type="PROSITE" id="PS51747"/>
    </source>
</evidence>
<dbReference type="SUPFAM" id="SSF53927">
    <property type="entry name" value="Cytidine deaminase-like"/>
    <property type="match status" value="1"/>
</dbReference>
<dbReference type="InterPro" id="IPR016193">
    <property type="entry name" value="Cytidine_deaminase-like"/>
</dbReference>
<comment type="caution">
    <text evidence="14">The sequence shown here is derived from an EMBL/GenBank/DDBJ whole genome shotgun (WGS) entry which is preliminary data.</text>
</comment>
<comment type="cofactor">
    <cofactor evidence="12">
        <name>Zn(2+)</name>
        <dbReference type="ChEBI" id="CHEBI:29105"/>
    </cofactor>
    <text evidence="12">Binds 1 zinc ion.</text>
</comment>
<name>A0ABV7H6H4_9BURK</name>
<evidence type="ECO:0000256" key="9">
    <source>
        <dbReference type="ARBA" id="ARBA00022857"/>
    </source>
</evidence>
<keyword evidence="10 12" id="KW-0560">Oxidoreductase</keyword>
<dbReference type="GO" id="GO:0008835">
    <property type="term" value="F:diaminohydroxyphosphoribosylaminopyrimidine deaminase activity"/>
    <property type="evidence" value="ECO:0007669"/>
    <property type="project" value="UniProtKB-EC"/>
</dbReference>
<dbReference type="PROSITE" id="PS51747">
    <property type="entry name" value="CYT_DCMP_DEAMINASES_2"/>
    <property type="match status" value="1"/>
</dbReference>
<dbReference type="EC" id="3.5.4.26" evidence="12"/>
<dbReference type="InterPro" id="IPR004794">
    <property type="entry name" value="Eubact_RibD"/>
</dbReference>
<dbReference type="EC" id="1.1.1.193" evidence="12"/>
<keyword evidence="11" id="KW-0511">Multifunctional enzyme</keyword>
<dbReference type="NCBIfam" id="TIGR00227">
    <property type="entry name" value="ribD_Cterm"/>
    <property type="match status" value="1"/>
</dbReference>
<protein>
    <recommendedName>
        <fullName evidence="12">Riboflavin biosynthesis protein RibD</fullName>
    </recommendedName>
    <domain>
        <recommendedName>
            <fullName evidence="12">Diaminohydroxyphosphoribosylaminopyrimidine deaminase</fullName>
            <shortName evidence="12">DRAP deaminase</shortName>
            <ecNumber evidence="12">3.5.4.26</ecNumber>
        </recommendedName>
        <alternativeName>
            <fullName evidence="12">Riboflavin-specific deaminase</fullName>
        </alternativeName>
    </domain>
    <domain>
        <recommendedName>
            <fullName evidence="12">5-amino-6-(5-phosphoribosylamino)uracil reductase</fullName>
            <ecNumber evidence="12">1.1.1.193</ecNumber>
        </recommendedName>
        <alternativeName>
            <fullName evidence="12">HTP reductase</fullName>
        </alternativeName>
    </domain>
</protein>
<evidence type="ECO:0000256" key="8">
    <source>
        <dbReference type="ARBA" id="ARBA00022833"/>
    </source>
</evidence>
<dbReference type="InterPro" id="IPR011549">
    <property type="entry name" value="RibD_C"/>
</dbReference>
<dbReference type="GO" id="GO:0008703">
    <property type="term" value="F:5-amino-6-(5-phosphoribosylamino)uracil reductase activity"/>
    <property type="evidence" value="ECO:0007669"/>
    <property type="project" value="UniProtKB-EC"/>
</dbReference>
<dbReference type="PROSITE" id="PS00903">
    <property type="entry name" value="CYT_DCMP_DEAMINASES_1"/>
    <property type="match status" value="1"/>
</dbReference>
<keyword evidence="9 12" id="KW-0521">NADP</keyword>
<comment type="catalytic activity">
    <reaction evidence="12">
        <text>2,5-diamino-6-hydroxy-4-(5-phosphoribosylamino)-pyrimidine + H2O + H(+) = 5-amino-6-(5-phospho-D-ribosylamino)uracil + NH4(+)</text>
        <dbReference type="Rhea" id="RHEA:21868"/>
        <dbReference type="ChEBI" id="CHEBI:15377"/>
        <dbReference type="ChEBI" id="CHEBI:15378"/>
        <dbReference type="ChEBI" id="CHEBI:28938"/>
        <dbReference type="ChEBI" id="CHEBI:58453"/>
        <dbReference type="ChEBI" id="CHEBI:58614"/>
        <dbReference type="EC" id="3.5.4.26"/>
    </reaction>
</comment>
<gene>
    <name evidence="14" type="primary">ribD</name>
    <name evidence="14" type="ORF">ACFOEN_09115</name>
</gene>
<accession>A0ABV7H6H4</accession>
<comment type="pathway">
    <text evidence="3 12">Cofactor biosynthesis; riboflavin biosynthesis; 5-amino-6-(D-ribitylamino)uracil from GTP: step 3/4.</text>
</comment>
<dbReference type="InterPro" id="IPR002734">
    <property type="entry name" value="RibDG_C"/>
</dbReference>
<comment type="similarity">
    <text evidence="4 12">In the N-terminal section; belongs to the cytidine and deoxycytidylate deaminase family.</text>
</comment>
<dbReference type="Gene3D" id="3.40.140.10">
    <property type="entry name" value="Cytidine Deaminase, domain 2"/>
    <property type="match status" value="1"/>
</dbReference>
<evidence type="ECO:0000256" key="1">
    <source>
        <dbReference type="ARBA" id="ARBA00002151"/>
    </source>
</evidence>
<evidence type="ECO:0000313" key="15">
    <source>
        <dbReference type="Proteomes" id="UP001595556"/>
    </source>
</evidence>
<dbReference type="InterPro" id="IPR002125">
    <property type="entry name" value="CMP_dCMP_dom"/>
</dbReference>
<keyword evidence="12 14" id="KW-0378">Hydrolase</keyword>
<keyword evidence="7 12" id="KW-0479">Metal-binding</keyword>
<keyword evidence="15" id="KW-1185">Reference proteome</keyword>